<keyword evidence="2" id="KW-0866">Nonsense-mediated mRNA decay</keyword>
<feature type="region of interest" description="Disordered" evidence="3">
    <location>
        <begin position="36"/>
        <end position="66"/>
    </location>
</feature>
<dbReference type="GO" id="GO:0000184">
    <property type="term" value="P:nuclear-transcribed mRNA catabolic process, nonsense-mediated decay"/>
    <property type="evidence" value="ECO:0007669"/>
    <property type="project" value="UniProtKB-KW"/>
</dbReference>
<evidence type="ECO:0000313" key="5">
    <source>
        <dbReference type="Proteomes" id="UP001432146"/>
    </source>
</evidence>
<dbReference type="InterPro" id="IPR019354">
    <property type="entry name" value="SMG8-like"/>
</dbReference>
<comment type="similarity">
    <text evidence="1">Belongs to the SMG9 family.</text>
</comment>
<protein>
    <recommendedName>
        <fullName evidence="6">Protein SMG9</fullName>
    </recommendedName>
</protein>
<dbReference type="SUPFAM" id="SSF52540">
    <property type="entry name" value="P-loop containing nucleoside triphosphate hydrolases"/>
    <property type="match status" value="1"/>
</dbReference>
<evidence type="ECO:0008006" key="6">
    <source>
        <dbReference type="Google" id="ProtNLM"/>
    </source>
</evidence>
<gene>
    <name evidence="4" type="ORF">QLX08_010371</name>
</gene>
<dbReference type="Gene3D" id="3.40.50.300">
    <property type="entry name" value="P-loop containing nucleotide triphosphate hydrolases"/>
    <property type="match status" value="1"/>
</dbReference>
<feature type="compositionally biased region" description="Basic and acidic residues" evidence="3">
    <location>
        <begin position="12"/>
        <end position="23"/>
    </location>
</feature>
<dbReference type="EMBL" id="JAWNGG020000277">
    <property type="protein sequence ID" value="KAK9295219.1"/>
    <property type="molecule type" value="Genomic_DNA"/>
</dbReference>
<name>A0AAW0ZD75_9HYME</name>
<comment type="caution">
    <text evidence="4">The sequence shown here is derived from an EMBL/GenBank/DDBJ whole genome shotgun (WGS) entry which is preliminary data.</text>
</comment>
<reference evidence="4 5" key="1">
    <citation type="submission" date="2024-05" db="EMBL/GenBank/DDBJ databases">
        <title>The nuclear and mitochondrial genome assemblies of Tetragonisca angustula (Apidae: Meliponini), a tiny yet remarkable pollinator in the Neotropics.</title>
        <authorList>
            <person name="Ferrari R."/>
            <person name="Ricardo P.C."/>
            <person name="Dias F.C."/>
            <person name="Araujo N.S."/>
            <person name="Soares D.O."/>
            <person name="Zhou Q.-S."/>
            <person name="Zhu C.-D."/>
            <person name="Coutinho L."/>
            <person name="Airas M.C."/>
            <person name="Batista T.M."/>
        </authorList>
    </citation>
    <scope>NUCLEOTIDE SEQUENCE [LARGE SCALE GENOMIC DNA]</scope>
    <source>
        <strain evidence="4">ASF017062</strain>
        <tissue evidence="4">Abdomen</tissue>
    </source>
</reference>
<organism evidence="4 5">
    <name type="scientific">Tetragonisca angustula</name>
    <dbReference type="NCBI Taxonomy" id="166442"/>
    <lineage>
        <taxon>Eukaryota</taxon>
        <taxon>Metazoa</taxon>
        <taxon>Ecdysozoa</taxon>
        <taxon>Arthropoda</taxon>
        <taxon>Hexapoda</taxon>
        <taxon>Insecta</taxon>
        <taxon>Pterygota</taxon>
        <taxon>Neoptera</taxon>
        <taxon>Endopterygota</taxon>
        <taxon>Hymenoptera</taxon>
        <taxon>Apocrita</taxon>
        <taxon>Aculeata</taxon>
        <taxon>Apoidea</taxon>
        <taxon>Anthophila</taxon>
        <taxon>Apidae</taxon>
        <taxon>Tetragonisca</taxon>
    </lineage>
</organism>
<sequence>MNVQKMLPIASKDSEAKDSDGRGTIKVIDRPTFILKTREGENRAVSPNQQRNGGNKKEADSSTNVPTKIQDPVRTVLSTCPEMTSCVKFMDENMQLCESPLEFLYDQQDFLVVGCLGAQGVGKSTVMSLLTSNVASDIFPTQDTSHRESGANCTIGIDFFVTKNRVIYLDTQPILSGSTVDYSTCYDQKKSTTDFVNAETNLELQSLQFAAFLFSVCHVIIFVQDWFVDPNLVRFLQTAEMLKPSSTSNMDQDYVEYYPHIVFLHNKAELQDFTPRSMEKVKEFYNKLFSSSRLQTHSGLDLSDDSMEAGLNLFFIPRVVNEEEPTIRQNRKKLMEKLKTKIHGVARNPMTPTTLTEKNWYHYVSRVMEAIKKSHLSSEYGRLMP</sequence>
<dbReference type="Proteomes" id="UP001432146">
    <property type="component" value="Unassembled WGS sequence"/>
</dbReference>
<feature type="region of interest" description="Disordered" evidence="3">
    <location>
        <begin position="1"/>
        <end position="23"/>
    </location>
</feature>
<dbReference type="PANTHER" id="PTHR14270:SF0">
    <property type="entry name" value="NONSENSE-MEDIATED MRNA DECAY FACTOR SMG9"/>
    <property type="match status" value="1"/>
</dbReference>
<dbReference type="PANTHER" id="PTHR14270">
    <property type="entry name" value="NONSENSE-MEDIATED MRNA DECAY FACTOR SMG9"/>
    <property type="match status" value="1"/>
</dbReference>
<dbReference type="AlphaFoldDB" id="A0AAW0ZD75"/>
<dbReference type="InterPro" id="IPR039177">
    <property type="entry name" value="SMG9"/>
</dbReference>
<keyword evidence="5" id="KW-1185">Reference proteome</keyword>
<dbReference type="Pfam" id="PF10220">
    <property type="entry name" value="Smg8_Smg9"/>
    <property type="match status" value="1"/>
</dbReference>
<evidence type="ECO:0000313" key="4">
    <source>
        <dbReference type="EMBL" id="KAK9295219.1"/>
    </source>
</evidence>
<dbReference type="InterPro" id="IPR027417">
    <property type="entry name" value="P-loop_NTPase"/>
</dbReference>
<accession>A0AAW0ZD75</accession>
<evidence type="ECO:0000256" key="3">
    <source>
        <dbReference type="SAM" id="MobiDB-lite"/>
    </source>
</evidence>
<proteinExistence type="inferred from homology"/>
<evidence type="ECO:0000256" key="1">
    <source>
        <dbReference type="ARBA" id="ARBA00007712"/>
    </source>
</evidence>
<evidence type="ECO:0000256" key="2">
    <source>
        <dbReference type="ARBA" id="ARBA00023161"/>
    </source>
</evidence>